<dbReference type="EMBL" id="CM002799">
    <property type="protein sequence ID" value="KZN89802.1"/>
    <property type="molecule type" value="Genomic_DNA"/>
</dbReference>
<evidence type="ECO:0000313" key="2">
    <source>
        <dbReference type="EMBL" id="KZN89802.1"/>
    </source>
</evidence>
<dbReference type="AlphaFoldDB" id="A0A167UYL2"/>
<feature type="region of interest" description="Disordered" evidence="1">
    <location>
        <begin position="146"/>
        <end position="182"/>
    </location>
</feature>
<gene>
    <name evidence="2" type="ORF">EN45_084380</name>
</gene>
<dbReference type="Proteomes" id="UP000076449">
    <property type="component" value="Chromosome II"/>
</dbReference>
<feature type="compositionally biased region" description="Basic and acidic residues" evidence="1">
    <location>
        <begin position="162"/>
        <end position="172"/>
    </location>
</feature>
<sequence>MDPGYPHGFGRIWSTAKQNSDAENLANASVHSPYAAEFQLALHDSVEPIYWSQNAQYSRPSPLAASENIISHRAESNEGKPILSLEQALDKSPHSAIWRAYLAVMPPALRYKMEIELREDPMKDEAFLRASCDEFWRQTYHSQEHIDHLNRQSSAQRKKQQRQHEYYHDRVPQRNQRKGVQQQQQFTVAANQTYYHHRQAANDEQGMSANQTTEFFGQVPQQQQQQHYYHSREPVQSATVAANQSYYHHRQAANNEQDMPANEADMRQAANSDHLNNYYHNRNFRR</sequence>
<protein>
    <submittedName>
        <fullName evidence="2">Uncharacterized protein</fullName>
    </submittedName>
</protein>
<name>A0A167UYL2_PENCH</name>
<evidence type="ECO:0000256" key="1">
    <source>
        <dbReference type="SAM" id="MobiDB-lite"/>
    </source>
</evidence>
<accession>A0A167UYL2</accession>
<organism evidence="2">
    <name type="scientific">Penicillium chrysogenum</name>
    <name type="common">Penicillium notatum</name>
    <dbReference type="NCBI Taxonomy" id="5076"/>
    <lineage>
        <taxon>Eukaryota</taxon>
        <taxon>Fungi</taxon>
        <taxon>Dikarya</taxon>
        <taxon>Ascomycota</taxon>
        <taxon>Pezizomycotina</taxon>
        <taxon>Eurotiomycetes</taxon>
        <taxon>Eurotiomycetidae</taxon>
        <taxon>Eurotiales</taxon>
        <taxon>Aspergillaceae</taxon>
        <taxon>Penicillium</taxon>
        <taxon>Penicillium chrysogenum species complex</taxon>
    </lineage>
</organism>
<proteinExistence type="predicted"/>
<reference evidence="2" key="1">
    <citation type="journal article" date="2014" name="Genome Announc.">
        <title>Complete sequencing and chromosome-scale genome assembly of the industrial progenitor strain P2niaD18 from the penicillin producer Penicillium chrysogenum.</title>
        <authorList>
            <person name="Specht T."/>
            <person name="Dahlmann T.A."/>
            <person name="Zadra I."/>
            <person name="Kurnsteiner H."/>
            <person name="Kuck U."/>
        </authorList>
    </citation>
    <scope>NUCLEOTIDE SEQUENCE [LARGE SCALE GENOMIC DNA]</scope>
    <source>
        <strain evidence="2">P2niaD18</strain>
    </source>
</reference>